<feature type="transmembrane region" description="Helical" evidence="1">
    <location>
        <begin position="26"/>
        <end position="45"/>
    </location>
</feature>
<evidence type="ECO:0000313" key="2">
    <source>
        <dbReference type="EMBL" id="HHJ64833.1"/>
    </source>
</evidence>
<keyword evidence="1" id="KW-0472">Membrane</keyword>
<sequence>MALAKTHDLVNLTALPLFLYLIPKEFYLPFAAGYVFGTFFLSPDIDLPGSRPSKRWSVLKCIWTPYQTLSRHRGISHLPLIGSFLRLIYLICALVFLYFTLLGVVATLDRGLGYVLSSFNPFELLHSFFTSGASLYVVAGIVAADVVHVIFDMLWSIFRRVI</sequence>
<dbReference type="Pfam" id="PF09988">
    <property type="entry name" value="DUF2227"/>
    <property type="match status" value="1"/>
</dbReference>
<dbReference type="PANTHER" id="PTHR39085:SF1">
    <property type="entry name" value="SLL0924 PROTEIN"/>
    <property type="match status" value="1"/>
</dbReference>
<dbReference type="PANTHER" id="PTHR39085">
    <property type="entry name" value="SLL0924 PROTEIN"/>
    <property type="match status" value="1"/>
</dbReference>
<keyword evidence="1" id="KW-0812">Transmembrane</keyword>
<dbReference type="Proteomes" id="UP000885792">
    <property type="component" value="Unassembled WGS sequence"/>
</dbReference>
<protein>
    <recommendedName>
        <fullName evidence="3">Metal-binding protein</fullName>
    </recommendedName>
</protein>
<accession>A0A7C5Q3Y9</accession>
<name>A0A7C5Q3Y9_AQUAO</name>
<dbReference type="InterPro" id="IPR019250">
    <property type="entry name" value="DUF2227_metal-bd"/>
</dbReference>
<evidence type="ECO:0000256" key="1">
    <source>
        <dbReference type="SAM" id="Phobius"/>
    </source>
</evidence>
<comment type="caution">
    <text evidence="2">The sequence shown here is derived from an EMBL/GenBank/DDBJ whole genome shotgun (WGS) entry which is preliminary data.</text>
</comment>
<evidence type="ECO:0008006" key="3">
    <source>
        <dbReference type="Google" id="ProtNLM"/>
    </source>
</evidence>
<keyword evidence="1" id="KW-1133">Transmembrane helix</keyword>
<organism evidence="2">
    <name type="scientific">Aquifex aeolicus</name>
    <dbReference type="NCBI Taxonomy" id="63363"/>
    <lineage>
        <taxon>Bacteria</taxon>
        <taxon>Pseudomonadati</taxon>
        <taxon>Aquificota</taxon>
        <taxon>Aquificia</taxon>
        <taxon>Aquificales</taxon>
        <taxon>Aquificaceae</taxon>
        <taxon>Aquifex</taxon>
    </lineage>
</organism>
<dbReference type="AlphaFoldDB" id="A0A7C5Q3Y9"/>
<gene>
    <name evidence="2" type="ORF">ENJ61_08005</name>
</gene>
<reference evidence="2" key="1">
    <citation type="journal article" date="2020" name="mSystems">
        <title>Genome- and Community-Level Interaction Insights into Carbon Utilization and Element Cycling Functions of Hydrothermarchaeota in Hydrothermal Sediment.</title>
        <authorList>
            <person name="Zhou Z."/>
            <person name="Liu Y."/>
            <person name="Xu W."/>
            <person name="Pan J."/>
            <person name="Luo Z.H."/>
            <person name="Li M."/>
        </authorList>
    </citation>
    <scope>NUCLEOTIDE SEQUENCE [LARGE SCALE GENOMIC DNA]</scope>
    <source>
        <strain evidence="2">HyVt-501</strain>
    </source>
</reference>
<proteinExistence type="predicted"/>
<feature type="transmembrane region" description="Helical" evidence="1">
    <location>
        <begin position="128"/>
        <end position="151"/>
    </location>
</feature>
<dbReference type="EMBL" id="DRNB01000296">
    <property type="protein sequence ID" value="HHJ64833.1"/>
    <property type="molecule type" value="Genomic_DNA"/>
</dbReference>
<feature type="transmembrane region" description="Helical" evidence="1">
    <location>
        <begin position="87"/>
        <end position="108"/>
    </location>
</feature>